<feature type="compositionally biased region" description="Low complexity" evidence="1">
    <location>
        <begin position="40"/>
        <end position="51"/>
    </location>
</feature>
<evidence type="ECO:0000313" key="3">
    <source>
        <dbReference type="Proteomes" id="UP000269945"/>
    </source>
</evidence>
<sequence>MSDSEKLNLDSIIGRLLEGWPGRGTSVRAAPWPPAGPGSGARAGLPLPGPA</sequence>
<dbReference type="AlphaFoldDB" id="A0A9X9LFR1"/>
<evidence type="ECO:0000313" key="2">
    <source>
        <dbReference type="EMBL" id="VCW67090.1"/>
    </source>
</evidence>
<reference evidence="2 3" key="1">
    <citation type="submission" date="2018-10" db="EMBL/GenBank/DDBJ databases">
        <authorList>
            <person name="Ekblom R."/>
            <person name="Jareborg N."/>
        </authorList>
    </citation>
    <scope>NUCLEOTIDE SEQUENCE [LARGE SCALE GENOMIC DNA]</scope>
    <source>
        <tissue evidence="2">Muscle</tissue>
    </source>
</reference>
<dbReference type="EMBL" id="CYRY02002405">
    <property type="protein sequence ID" value="VCW67090.1"/>
    <property type="molecule type" value="Genomic_DNA"/>
</dbReference>
<comment type="caution">
    <text evidence="2">The sequence shown here is derived from an EMBL/GenBank/DDBJ whole genome shotgun (WGS) entry which is preliminary data.</text>
</comment>
<dbReference type="Proteomes" id="UP000269945">
    <property type="component" value="Unassembled WGS sequence"/>
</dbReference>
<protein>
    <submittedName>
        <fullName evidence="2">Uncharacterized protein</fullName>
    </submittedName>
</protein>
<feature type="region of interest" description="Disordered" evidence="1">
    <location>
        <begin position="18"/>
        <end position="51"/>
    </location>
</feature>
<gene>
    <name evidence="2" type="ORF">BN2614_LOCUS6</name>
</gene>
<organism evidence="2 3">
    <name type="scientific">Gulo gulo</name>
    <name type="common">Wolverine</name>
    <name type="synonym">Gluton</name>
    <dbReference type="NCBI Taxonomy" id="48420"/>
    <lineage>
        <taxon>Eukaryota</taxon>
        <taxon>Metazoa</taxon>
        <taxon>Chordata</taxon>
        <taxon>Craniata</taxon>
        <taxon>Vertebrata</taxon>
        <taxon>Euteleostomi</taxon>
        <taxon>Mammalia</taxon>
        <taxon>Eutheria</taxon>
        <taxon>Laurasiatheria</taxon>
        <taxon>Carnivora</taxon>
        <taxon>Caniformia</taxon>
        <taxon>Musteloidea</taxon>
        <taxon>Mustelidae</taxon>
        <taxon>Guloninae</taxon>
        <taxon>Gulo</taxon>
    </lineage>
</organism>
<keyword evidence="3" id="KW-1185">Reference proteome</keyword>
<evidence type="ECO:0000256" key="1">
    <source>
        <dbReference type="SAM" id="MobiDB-lite"/>
    </source>
</evidence>
<accession>A0A9X9LFR1</accession>
<name>A0A9X9LFR1_GULGU</name>
<proteinExistence type="predicted"/>